<dbReference type="HOGENOM" id="CLU_3217655_0_0_9"/>
<gene>
    <name evidence="1" type="ORF">HMPREF0494_0332</name>
</gene>
<dbReference type="STRING" id="525309.HMPREF0494_0332"/>
<dbReference type="AlphaFoldDB" id="C8P4T8"/>
<name>C8P4T8_9LACO</name>
<accession>C8P4T8</accession>
<evidence type="ECO:0000313" key="2">
    <source>
        <dbReference type="Proteomes" id="UP000003675"/>
    </source>
</evidence>
<dbReference type="EMBL" id="ACLL01000010">
    <property type="protein sequence ID" value="EEW54495.1"/>
    <property type="molecule type" value="Genomic_DNA"/>
</dbReference>
<evidence type="ECO:0000313" key="1">
    <source>
        <dbReference type="EMBL" id="EEW54495.1"/>
    </source>
</evidence>
<proteinExistence type="predicted"/>
<sequence>MPQYGSWLTVQVLTTRRNLRTLQNKTAKNDFSAKFCRFFNPFQA</sequence>
<protein>
    <submittedName>
        <fullName evidence="1">Uncharacterized protein</fullName>
    </submittedName>
</protein>
<organism evidence="1 2">
    <name type="scientific">Limosilactobacillus antri DSM 16041</name>
    <dbReference type="NCBI Taxonomy" id="525309"/>
    <lineage>
        <taxon>Bacteria</taxon>
        <taxon>Bacillati</taxon>
        <taxon>Bacillota</taxon>
        <taxon>Bacilli</taxon>
        <taxon>Lactobacillales</taxon>
        <taxon>Lactobacillaceae</taxon>
        <taxon>Limosilactobacillus</taxon>
    </lineage>
</organism>
<dbReference type="Proteomes" id="UP000003675">
    <property type="component" value="Unassembled WGS sequence"/>
</dbReference>
<reference evidence="1 2" key="1">
    <citation type="submission" date="2009-09" db="EMBL/GenBank/DDBJ databases">
        <authorList>
            <person name="Qin X."/>
            <person name="Bachman B."/>
            <person name="Battles P."/>
            <person name="Bell A."/>
            <person name="Bess C."/>
            <person name="Bickham C."/>
            <person name="Chaboub L."/>
            <person name="Chen D."/>
            <person name="Coyle M."/>
            <person name="Deiros D.R."/>
            <person name="Dinh H."/>
            <person name="Forbes L."/>
            <person name="Fowler G."/>
            <person name="Francisco L."/>
            <person name="Fu Q."/>
            <person name="Gubbala S."/>
            <person name="Hale W."/>
            <person name="Han Y."/>
            <person name="Hemphill L."/>
            <person name="Highlander S.K."/>
            <person name="Hirani K."/>
            <person name="Hogues M."/>
            <person name="Jackson L."/>
            <person name="Jakkamsetti A."/>
            <person name="Javaid M."/>
            <person name="Jiang H."/>
            <person name="Korchina V."/>
            <person name="Kovar C."/>
            <person name="Lara F."/>
            <person name="Lee S."/>
            <person name="Mata R."/>
            <person name="Mathew T."/>
            <person name="Moen C."/>
            <person name="Morales K."/>
            <person name="Munidasa M."/>
            <person name="Nazareth L."/>
            <person name="Ngo R."/>
            <person name="Nguyen L."/>
            <person name="Okwuonu G."/>
            <person name="Ongeri F."/>
            <person name="Patil S."/>
            <person name="Petrosino J."/>
            <person name="Pham C."/>
            <person name="Pham P."/>
            <person name="Pu L.-L."/>
            <person name="Puazo M."/>
            <person name="Raj R."/>
            <person name="Reid J."/>
            <person name="Rouhana J."/>
            <person name="Saada N."/>
            <person name="Shang Y."/>
            <person name="Simmons D."/>
            <person name="Thornton R."/>
            <person name="Warren J."/>
            <person name="Weissenberger G."/>
            <person name="Zhang J."/>
            <person name="Zhang L."/>
            <person name="Zhou C."/>
            <person name="Zhu D."/>
            <person name="Muzny D."/>
            <person name="Worley K."/>
            <person name="Gibbs R."/>
        </authorList>
    </citation>
    <scope>NUCLEOTIDE SEQUENCE [LARGE SCALE GENOMIC DNA]</scope>
    <source>
        <strain evidence="1 2">DSM 16041</strain>
    </source>
</reference>
<comment type="caution">
    <text evidence="1">The sequence shown here is derived from an EMBL/GenBank/DDBJ whole genome shotgun (WGS) entry which is preliminary data.</text>
</comment>